<dbReference type="RefSeq" id="WP_004094068.1">
    <property type="nucleotide sequence ID" value="NZ_AFGF01000053.1"/>
</dbReference>
<keyword evidence="2" id="KW-1185">Reference proteome</keyword>
<evidence type="ECO:0000313" key="1">
    <source>
        <dbReference type="EMBL" id="EGO64539.1"/>
    </source>
</evidence>
<sequence>MSVQFTIAAKCSPEEKMLAMVERAGLKGVELYTDDAIIRQADSAGALCAKFPFRYAVHAPTSGYAPTALAEFVQAVKPETVVFHNIYWDDEWPELIQAFDKLPVKLCLENMSDIHEAEKYIRRFGISRCLDFEHYQMQHGGFPSGGATPLMRQTAHVHLTGYTAGSERWHTPIHHAPEQNGRILDLLVRAGYSGLVVSEANVKHQTQEEFDALVEFCRPWMR</sequence>
<name>F7NH56_9FIRM</name>
<dbReference type="Gene3D" id="3.20.20.150">
    <property type="entry name" value="Divalent-metal-dependent TIM barrel enzymes"/>
    <property type="match status" value="1"/>
</dbReference>
<accession>F7NH56</accession>
<reference evidence="1 2" key="1">
    <citation type="journal article" date="2011" name="EMBO J.">
        <title>Structural diversity of bacterial flagellar motors.</title>
        <authorList>
            <person name="Chen S."/>
            <person name="Beeby M."/>
            <person name="Murphy G.E."/>
            <person name="Leadbetter J.R."/>
            <person name="Hendrixson D.R."/>
            <person name="Briegel A."/>
            <person name="Li Z."/>
            <person name="Shi J."/>
            <person name="Tocheva E.I."/>
            <person name="Muller A."/>
            <person name="Dobro M.J."/>
            <person name="Jensen G.J."/>
        </authorList>
    </citation>
    <scope>NUCLEOTIDE SEQUENCE [LARGE SCALE GENOMIC DNA]</scope>
    <source>
        <strain evidence="1 2">DSM 6540</strain>
    </source>
</reference>
<protein>
    <recommendedName>
        <fullName evidence="3">Xylose isomerase-like TIM barrel domain-containing protein</fullName>
    </recommendedName>
</protein>
<dbReference type="SUPFAM" id="SSF51658">
    <property type="entry name" value="Xylose isomerase-like"/>
    <property type="match status" value="1"/>
</dbReference>
<dbReference type="InterPro" id="IPR036237">
    <property type="entry name" value="Xyl_isomerase-like_sf"/>
</dbReference>
<dbReference type="AlphaFoldDB" id="F7NH56"/>
<dbReference type="Proteomes" id="UP000003240">
    <property type="component" value="Unassembled WGS sequence"/>
</dbReference>
<dbReference type="STRING" id="1009370.ALO_07008"/>
<comment type="caution">
    <text evidence="1">The sequence shown here is derived from an EMBL/GenBank/DDBJ whole genome shotgun (WGS) entry which is preliminary data.</text>
</comment>
<evidence type="ECO:0000313" key="2">
    <source>
        <dbReference type="Proteomes" id="UP000003240"/>
    </source>
</evidence>
<dbReference type="EMBL" id="AFGF01000053">
    <property type="protein sequence ID" value="EGO64539.1"/>
    <property type="molecule type" value="Genomic_DNA"/>
</dbReference>
<dbReference type="OrthoDB" id="3248123at2"/>
<organism evidence="1 2">
    <name type="scientific">Acetonema longum DSM 6540</name>
    <dbReference type="NCBI Taxonomy" id="1009370"/>
    <lineage>
        <taxon>Bacteria</taxon>
        <taxon>Bacillati</taxon>
        <taxon>Bacillota</taxon>
        <taxon>Negativicutes</taxon>
        <taxon>Acetonemataceae</taxon>
        <taxon>Acetonema</taxon>
    </lineage>
</organism>
<evidence type="ECO:0008006" key="3">
    <source>
        <dbReference type="Google" id="ProtNLM"/>
    </source>
</evidence>
<proteinExistence type="predicted"/>
<gene>
    <name evidence="1" type="ORF">ALO_07008</name>
</gene>